<comment type="caution">
    <text evidence="2">The sequence shown here is derived from an EMBL/GenBank/DDBJ whole genome shotgun (WGS) entry which is preliminary data.</text>
</comment>
<feature type="domain" description="N-acetyltransferase" evidence="1">
    <location>
        <begin position="24"/>
        <end position="184"/>
    </location>
</feature>
<evidence type="ECO:0000313" key="2">
    <source>
        <dbReference type="EMBL" id="GGV88466.1"/>
    </source>
</evidence>
<name>A0ABQ2W1L6_9ACTN</name>
<evidence type="ECO:0000259" key="1">
    <source>
        <dbReference type="PROSITE" id="PS51186"/>
    </source>
</evidence>
<keyword evidence="3" id="KW-1185">Reference proteome</keyword>
<protein>
    <submittedName>
        <fullName evidence="2">Acetyltransferase</fullName>
    </submittedName>
</protein>
<dbReference type="Gene3D" id="3.40.630.30">
    <property type="match status" value="1"/>
</dbReference>
<dbReference type="PANTHER" id="PTHR43441">
    <property type="entry name" value="RIBOSOMAL-PROTEIN-SERINE ACETYLTRANSFERASE"/>
    <property type="match status" value="1"/>
</dbReference>
<dbReference type="PANTHER" id="PTHR43441:SF10">
    <property type="entry name" value="ACETYLTRANSFERASE"/>
    <property type="match status" value="1"/>
</dbReference>
<proteinExistence type="predicted"/>
<dbReference type="InterPro" id="IPR000182">
    <property type="entry name" value="GNAT_dom"/>
</dbReference>
<dbReference type="SUPFAM" id="SSF55729">
    <property type="entry name" value="Acyl-CoA N-acyltransferases (Nat)"/>
    <property type="match status" value="1"/>
</dbReference>
<dbReference type="Proteomes" id="UP000660675">
    <property type="component" value="Unassembled WGS sequence"/>
</dbReference>
<reference evidence="3" key="1">
    <citation type="journal article" date="2019" name="Int. J. Syst. Evol. Microbiol.">
        <title>The Global Catalogue of Microorganisms (GCM) 10K type strain sequencing project: providing services to taxonomists for standard genome sequencing and annotation.</title>
        <authorList>
            <consortium name="The Broad Institute Genomics Platform"/>
            <consortium name="The Broad Institute Genome Sequencing Center for Infectious Disease"/>
            <person name="Wu L."/>
            <person name="Ma J."/>
        </authorList>
    </citation>
    <scope>NUCLEOTIDE SEQUENCE [LARGE SCALE GENOMIC DNA]</scope>
    <source>
        <strain evidence="3">JCM 4376</strain>
    </source>
</reference>
<accession>A0ABQ2W1L6</accession>
<dbReference type="InterPro" id="IPR016181">
    <property type="entry name" value="Acyl_CoA_acyltransferase"/>
</dbReference>
<dbReference type="InterPro" id="IPR051908">
    <property type="entry name" value="Ribosomal_N-acetyltransferase"/>
</dbReference>
<evidence type="ECO:0000313" key="3">
    <source>
        <dbReference type="Proteomes" id="UP000660675"/>
    </source>
</evidence>
<dbReference type="PROSITE" id="PS51186">
    <property type="entry name" value="GNAT"/>
    <property type="match status" value="1"/>
</dbReference>
<gene>
    <name evidence="2" type="ORF">GCM10015535_39750</name>
</gene>
<dbReference type="Pfam" id="PF13302">
    <property type="entry name" value="Acetyltransf_3"/>
    <property type="match status" value="1"/>
</dbReference>
<organism evidence="2 3">
    <name type="scientific">Streptomyces gelaticus</name>
    <dbReference type="NCBI Taxonomy" id="285446"/>
    <lineage>
        <taxon>Bacteria</taxon>
        <taxon>Bacillati</taxon>
        <taxon>Actinomycetota</taxon>
        <taxon>Actinomycetes</taxon>
        <taxon>Kitasatosporales</taxon>
        <taxon>Streptomycetaceae</taxon>
        <taxon>Streptomyces</taxon>
    </lineage>
</organism>
<sequence>MFASNAAPPQNPYMEPITLASDRLLLRPFTGGDTDAIHAACQDPDIQRWTVVPSPYSRADAELFAKKLCPGGWHDDSMYNFAVVLRESGALTGALGINRRNLPNTYEVGFWTAEEHRGRGYTTEAVLTAARWTFTALGGDRLEWRAEVGNLPSRAVALRAGFRMEGEQRSGLLNKGVRRDSWIGALLPSDLGLPGAHAYLPAP</sequence>
<dbReference type="EMBL" id="BMTF01000013">
    <property type="protein sequence ID" value="GGV88466.1"/>
    <property type="molecule type" value="Genomic_DNA"/>
</dbReference>